<keyword evidence="9" id="KW-1185">Reference proteome</keyword>
<dbReference type="OMA" id="TAICISF"/>
<evidence type="ECO:0000313" key="8">
    <source>
        <dbReference type="EMBL" id="EIE75938.1"/>
    </source>
</evidence>
<feature type="domain" description="3-oxo-5-alpha-steroid 4-dehydrogenase C-terminal" evidence="7">
    <location>
        <begin position="33"/>
        <end position="97"/>
    </location>
</feature>
<dbReference type="Proteomes" id="UP000009138">
    <property type="component" value="Unassembled WGS sequence"/>
</dbReference>
<dbReference type="EMBL" id="CH476732">
    <property type="protein sequence ID" value="EIE75938.1"/>
    <property type="molecule type" value="Genomic_DNA"/>
</dbReference>
<feature type="transmembrane region" description="Helical" evidence="6">
    <location>
        <begin position="15"/>
        <end position="36"/>
    </location>
</feature>
<dbReference type="InParanoid" id="I1BIA8"/>
<sequence>METLFVHRYSGYCKLYDCCFISCGYTGYTIILNIFTKQVPSLFISLPLIKLGIMLFIFGESVNFYHHLILKDLRNDGSKEYKVPDKGLFFYIWCPHYGWQ</sequence>
<keyword evidence="3 6" id="KW-0812">Transmembrane</keyword>
<dbReference type="VEuPathDB" id="FungiDB:RO3G_00642"/>
<dbReference type="InterPro" id="IPR001104">
    <property type="entry name" value="3-oxo-5_a-steroid_4-DH_C"/>
</dbReference>
<evidence type="ECO:0000256" key="6">
    <source>
        <dbReference type="SAM" id="Phobius"/>
    </source>
</evidence>
<evidence type="ECO:0000259" key="7">
    <source>
        <dbReference type="Pfam" id="PF02544"/>
    </source>
</evidence>
<dbReference type="GO" id="GO:0006629">
    <property type="term" value="P:lipid metabolic process"/>
    <property type="evidence" value="ECO:0007669"/>
    <property type="project" value="InterPro"/>
</dbReference>
<protein>
    <recommendedName>
        <fullName evidence="7">3-oxo-5-alpha-steroid 4-dehydrogenase C-terminal domain-containing protein</fullName>
    </recommendedName>
</protein>
<accession>I1BIA8</accession>
<evidence type="ECO:0000256" key="2">
    <source>
        <dbReference type="ARBA" id="ARBA00007742"/>
    </source>
</evidence>
<dbReference type="GO" id="GO:0016020">
    <property type="term" value="C:membrane"/>
    <property type="evidence" value="ECO:0007669"/>
    <property type="project" value="UniProtKB-SubCell"/>
</dbReference>
<comment type="subcellular location">
    <subcellularLocation>
        <location evidence="1">Membrane</location>
        <topology evidence="1">Multi-pass membrane protein</topology>
    </subcellularLocation>
</comment>
<dbReference type="PANTHER" id="PTHR10556">
    <property type="entry name" value="3-OXO-5-ALPHA-STEROID 4-DEHYDROGENASE"/>
    <property type="match status" value="1"/>
</dbReference>
<evidence type="ECO:0000256" key="1">
    <source>
        <dbReference type="ARBA" id="ARBA00004141"/>
    </source>
</evidence>
<dbReference type="PROSITE" id="PS50244">
    <property type="entry name" value="S5A_REDUCTASE"/>
    <property type="match status" value="1"/>
</dbReference>
<comment type="similarity">
    <text evidence="2">Belongs to the steroid 5-alpha reductase family.</text>
</comment>
<dbReference type="Pfam" id="PF02544">
    <property type="entry name" value="Steroid_dh"/>
    <property type="match status" value="1"/>
</dbReference>
<dbReference type="RefSeq" id="XP_067511334.1">
    <property type="nucleotide sequence ID" value="XM_067655233.1"/>
</dbReference>
<proteinExistence type="inferred from homology"/>
<dbReference type="InterPro" id="IPR039357">
    <property type="entry name" value="SRD5A/TECR"/>
</dbReference>
<dbReference type="GeneID" id="93607614"/>
<dbReference type="eggNOG" id="KOG1638">
    <property type="taxonomic scope" value="Eukaryota"/>
</dbReference>
<feature type="transmembrane region" description="Helical" evidence="6">
    <location>
        <begin position="42"/>
        <end position="65"/>
    </location>
</feature>
<dbReference type="STRING" id="246409.I1BIA8"/>
<keyword evidence="5 6" id="KW-0472">Membrane</keyword>
<dbReference type="OrthoDB" id="5788137at2759"/>
<dbReference type="PANTHER" id="PTHR10556:SF35">
    <property type="entry name" value="3-OXO-5-ALPHA-STEROID 4-DEHYDROGENASE FAMILY PROTEIN"/>
    <property type="match status" value="1"/>
</dbReference>
<dbReference type="GO" id="GO:0016627">
    <property type="term" value="F:oxidoreductase activity, acting on the CH-CH group of donors"/>
    <property type="evidence" value="ECO:0007669"/>
    <property type="project" value="InterPro"/>
</dbReference>
<organism evidence="8 9">
    <name type="scientific">Rhizopus delemar (strain RA 99-880 / ATCC MYA-4621 / FGSC 9543 / NRRL 43880)</name>
    <name type="common">Mucormycosis agent</name>
    <name type="synonym">Rhizopus arrhizus var. delemar</name>
    <dbReference type="NCBI Taxonomy" id="246409"/>
    <lineage>
        <taxon>Eukaryota</taxon>
        <taxon>Fungi</taxon>
        <taxon>Fungi incertae sedis</taxon>
        <taxon>Mucoromycota</taxon>
        <taxon>Mucoromycotina</taxon>
        <taxon>Mucoromycetes</taxon>
        <taxon>Mucorales</taxon>
        <taxon>Mucorineae</taxon>
        <taxon>Rhizopodaceae</taxon>
        <taxon>Rhizopus</taxon>
    </lineage>
</organism>
<dbReference type="AlphaFoldDB" id="I1BIA8"/>
<reference evidence="8 9" key="1">
    <citation type="journal article" date="2009" name="PLoS Genet.">
        <title>Genomic analysis of the basal lineage fungus Rhizopus oryzae reveals a whole-genome duplication.</title>
        <authorList>
            <person name="Ma L.-J."/>
            <person name="Ibrahim A.S."/>
            <person name="Skory C."/>
            <person name="Grabherr M.G."/>
            <person name="Burger G."/>
            <person name="Butler M."/>
            <person name="Elias M."/>
            <person name="Idnurm A."/>
            <person name="Lang B.F."/>
            <person name="Sone T."/>
            <person name="Abe A."/>
            <person name="Calvo S.E."/>
            <person name="Corrochano L.M."/>
            <person name="Engels R."/>
            <person name="Fu J."/>
            <person name="Hansberg W."/>
            <person name="Kim J.-M."/>
            <person name="Kodira C.D."/>
            <person name="Koehrsen M.J."/>
            <person name="Liu B."/>
            <person name="Miranda-Saavedra D."/>
            <person name="O'Leary S."/>
            <person name="Ortiz-Castellanos L."/>
            <person name="Poulter R."/>
            <person name="Rodriguez-Romero J."/>
            <person name="Ruiz-Herrera J."/>
            <person name="Shen Y.-Q."/>
            <person name="Zeng Q."/>
            <person name="Galagan J."/>
            <person name="Birren B.W."/>
            <person name="Cuomo C.A."/>
            <person name="Wickes B.L."/>
        </authorList>
    </citation>
    <scope>NUCLEOTIDE SEQUENCE [LARGE SCALE GENOMIC DNA]</scope>
    <source>
        <strain evidence="9">RA 99-880 / ATCC MYA-4621 / FGSC 9543 / NRRL 43880</strain>
    </source>
</reference>
<evidence type="ECO:0000256" key="3">
    <source>
        <dbReference type="ARBA" id="ARBA00022692"/>
    </source>
</evidence>
<evidence type="ECO:0000313" key="9">
    <source>
        <dbReference type="Proteomes" id="UP000009138"/>
    </source>
</evidence>
<evidence type="ECO:0000256" key="4">
    <source>
        <dbReference type="ARBA" id="ARBA00022989"/>
    </source>
</evidence>
<name>I1BIA8_RHIO9</name>
<evidence type="ECO:0000256" key="5">
    <source>
        <dbReference type="ARBA" id="ARBA00023136"/>
    </source>
</evidence>
<gene>
    <name evidence="8" type="ORF">RO3G_00642</name>
</gene>
<keyword evidence="4 6" id="KW-1133">Transmembrane helix</keyword>